<name>A0A392TBJ5_9FABA</name>
<accession>A0A392TBJ5</accession>
<evidence type="ECO:0000313" key="2">
    <source>
        <dbReference type="Proteomes" id="UP000265520"/>
    </source>
</evidence>
<dbReference type="EMBL" id="LXQA010537651">
    <property type="protein sequence ID" value="MCI57934.1"/>
    <property type="molecule type" value="Genomic_DNA"/>
</dbReference>
<protein>
    <submittedName>
        <fullName evidence="1">Uncharacterized protein</fullName>
    </submittedName>
</protein>
<organism evidence="1 2">
    <name type="scientific">Trifolium medium</name>
    <dbReference type="NCBI Taxonomy" id="97028"/>
    <lineage>
        <taxon>Eukaryota</taxon>
        <taxon>Viridiplantae</taxon>
        <taxon>Streptophyta</taxon>
        <taxon>Embryophyta</taxon>
        <taxon>Tracheophyta</taxon>
        <taxon>Spermatophyta</taxon>
        <taxon>Magnoliopsida</taxon>
        <taxon>eudicotyledons</taxon>
        <taxon>Gunneridae</taxon>
        <taxon>Pentapetalae</taxon>
        <taxon>rosids</taxon>
        <taxon>fabids</taxon>
        <taxon>Fabales</taxon>
        <taxon>Fabaceae</taxon>
        <taxon>Papilionoideae</taxon>
        <taxon>50 kb inversion clade</taxon>
        <taxon>NPAAA clade</taxon>
        <taxon>Hologalegina</taxon>
        <taxon>IRL clade</taxon>
        <taxon>Trifolieae</taxon>
        <taxon>Trifolium</taxon>
    </lineage>
</organism>
<sequence>ATGALRKDRPRVARYKEEGRNSLCHLLVAQRQFAHCADW</sequence>
<dbReference type="AlphaFoldDB" id="A0A392TBJ5"/>
<keyword evidence="2" id="KW-1185">Reference proteome</keyword>
<dbReference type="Proteomes" id="UP000265520">
    <property type="component" value="Unassembled WGS sequence"/>
</dbReference>
<feature type="non-terminal residue" evidence="1">
    <location>
        <position position="1"/>
    </location>
</feature>
<evidence type="ECO:0000313" key="1">
    <source>
        <dbReference type="EMBL" id="MCI57934.1"/>
    </source>
</evidence>
<proteinExistence type="predicted"/>
<reference evidence="1 2" key="1">
    <citation type="journal article" date="2018" name="Front. Plant Sci.">
        <title>Red Clover (Trifolium pratense) and Zigzag Clover (T. medium) - A Picture of Genomic Similarities and Differences.</title>
        <authorList>
            <person name="Dluhosova J."/>
            <person name="Istvanek J."/>
            <person name="Nedelnik J."/>
            <person name="Repkova J."/>
        </authorList>
    </citation>
    <scope>NUCLEOTIDE SEQUENCE [LARGE SCALE GENOMIC DNA]</scope>
    <source>
        <strain evidence="2">cv. 10/8</strain>
        <tissue evidence="1">Leaf</tissue>
    </source>
</reference>
<comment type="caution">
    <text evidence="1">The sequence shown here is derived from an EMBL/GenBank/DDBJ whole genome shotgun (WGS) entry which is preliminary data.</text>
</comment>